<evidence type="ECO:0000256" key="5">
    <source>
        <dbReference type="SAM" id="Phobius"/>
    </source>
</evidence>
<dbReference type="PANTHER" id="PTHR43359">
    <property type="entry name" value="FORMATE HYDROGENLYASE SUBUNIT 4"/>
    <property type="match status" value="1"/>
</dbReference>
<dbReference type="GO" id="GO:0005886">
    <property type="term" value="C:plasma membrane"/>
    <property type="evidence" value="ECO:0007669"/>
    <property type="project" value="TreeGrafter"/>
</dbReference>
<evidence type="ECO:0000313" key="6">
    <source>
        <dbReference type="EMBL" id="HGM59073.1"/>
    </source>
</evidence>
<evidence type="ECO:0000256" key="4">
    <source>
        <dbReference type="ARBA" id="ARBA00023136"/>
    </source>
</evidence>
<dbReference type="InterPro" id="IPR001694">
    <property type="entry name" value="NADH_UbQ_OxRdtase_su1/FPO"/>
</dbReference>
<reference evidence="6" key="1">
    <citation type="journal article" date="2020" name="mSystems">
        <title>Genome- and Community-Level Interaction Insights into Carbon Utilization and Element Cycling Functions of Hydrothermarchaeota in Hydrothermal Sediment.</title>
        <authorList>
            <person name="Zhou Z."/>
            <person name="Liu Y."/>
            <person name="Xu W."/>
            <person name="Pan J."/>
            <person name="Luo Z.H."/>
            <person name="Li M."/>
        </authorList>
    </citation>
    <scope>NUCLEOTIDE SEQUENCE [LARGE SCALE GENOMIC DNA]</scope>
    <source>
        <strain evidence="6">SpSt-642</strain>
    </source>
</reference>
<feature type="transmembrane region" description="Helical" evidence="5">
    <location>
        <begin position="307"/>
        <end position="326"/>
    </location>
</feature>
<keyword evidence="3 5" id="KW-1133">Transmembrane helix</keyword>
<feature type="transmembrane region" description="Helical" evidence="5">
    <location>
        <begin position="112"/>
        <end position="132"/>
    </location>
</feature>
<dbReference type="EMBL" id="DTBJ01000051">
    <property type="protein sequence ID" value="HGM59073.1"/>
    <property type="molecule type" value="Genomic_DNA"/>
</dbReference>
<comment type="caution">
    <text evidence="6">The sequence shown here is derived from an EMBL/GenBank/DDBJ whole genome shotgun (WGS) entry which is preliminary data.</text>
</comment>
<proteinExistence type="predicted"/>
<protein>
    <submittedName>
        <fullName evidence="6">NADH-quinone oxidoreductase subunit H</fullName>
    </submittedName>
</protein>
<evidence type="ECO:0000256" key="2">
    <source>
        <dbReference type="ARBA" id="ARBA00022692"/>
    </source>
</evidence>
<evidence type="ECO:0000256" key="3">
    <source>
        <dbReference type="ARBA" id="ARBA00022989"/>
    </source>
</evidence>
<feature type="transmembrane region" description="Helical" evidence="5">
    <location>
        <begin position="237"/>
        <end position="261"/>
    </location>
</feature>
<feature type="transmembrane region" description="Helical" evidence="5">
    <location>
        <begin position="186"/>
        <end position="207"/>
    </location>
</feature>
<dbReference type="Pfam" id="PF00146">
    <property type="entry name" value="NADHdh"/>
    <property type="match status" value="1"/>
</dbReference>
<feature type="transmembrane region" description="Helical" evidence="5">
    <location>
        <begin position="6"/>
        <end position="31"/>
    </location>
</feature>
<keyword evidence="2 5" id="KW-0812">Transmembrane</keyword>
<gene>
    <name evidence="6" type="ORF">ENU14_05790</name>
</gene>
<dbReference type="PANTHER" id="PTHR43359:SF1">
    <property type="entry name" value="FORMATE HYDROGENLYASE SUBUNIT 4-RELATED"/>
    <property type="match status" value="1"/>
</dbReference>
<name>A0A7C4DAP5_STAMA</name>
<feature type="transmembrane region" description="Helical" evidence="5">
    <location>
        <begin position="81"/>
        <end position="100"/>
    </location>
</feature>
<keyword evidence="4 5" id="KW-0472">Membrane</keyword>
<organism evidence="6">
    <name type="scientific">Staphylothermus marinus</name>
    <dbReference type="NCBI Taxonomy" id="2280"/>
    <lineage>
        <taxon>Archaea</taxon>
        <taxon>Thermoproteota</taxon>
        <taxon>Thermoprotei</taxon>
        <taxon>Desulfurococcales</taxon>
        <taxon>Desulfurococcaceae</taxon>
        <taxon>Staphylothermus</taxon>
    </lineage>
</organism>
<dbReference type="InterPro" id="IPR052561">
    <property type="entry name" value="ComplexI_Subunit1"/>
</dbReference>
<comment type="subcellular location">
    <subcellularLocation>
        <location evidence="1">Membrane</location>
        <topology evidence="1">Multi-pass membrane protein</topology>
    </subcellularLocation>
</comment>
<feature type="transmembrane region" description="Helical" evidence="5">
    <location>
        <begin position="273"/>
        <end position="295"/>
    </location>
</feature>
<feature type="transmembrane region" description="Helical" evidence="5">
    <location>
        <begin position="144"/>
        <end position="166"/>
    </location>
</feature>
<sequence length="327" mass="36663">MYDELLVLLSITIFPGVVFTIALALFTQYFVRKISGRLQKRMGPSYVGPIGILQPFYDVLKLVRVKEEVIHRYSMPSLAKLFGIIGIASGTVVMLMFPLSPIKFYGDYDFLVYIYFTSIWIPLSLILMSLSMPGPYTAIGVSRYLSFITLMEPAFFVSILTPLMITSRYYSPPYSILVTSMNIHKFWLNPLTAIPLALSLLSAIIVLQARAMYNPFNIPEAEQEIIAGYETEFSGPVLGLAIILHDVEVAVTAITIVYLILGGPYPFKHTSVQGILTLITKYLLVILTATIIRNAFGRYRLEQALKILLYALIIAILSLIITVIVLR</sequence>
<evidence type="ECO:0000256" key="1">
    <source>
        <dbReference type="ARBA" id="ARBA00004141"/>
    </source>
</evidence>
<accession>A0A7C4DAP5</accession>
<dbReference type="AlphaFoldDB" id="A0A7C4DAP5"/>